<dbReference type="SUPFAM" id="SSF53927">
    <property type="entry name" value="Cytidine deaminase-like"/>
    <property type="match status" value="1"/>
</dbReference>
<name>A0A383DF85_9ZZZZ</name>
<dbReference type="GO" id="GO:0052717">
    <property type="term" value="F:tRNA-specific adenosine-34 deaminase activity"/>
    <property type="evidence" value="ECO:0007669"/>
    <property type="project" value="UniProtKB-EC"/>
</dbReference>
<organism evidence="2">
    <name type="scientific">marine metagenome</name>
    <dbReference type="NCBI Taxonomy" id="408172"/>
    <lineage>
        <taxon>unclassified sequences</taxon>
        <taxon>metagenomes</taxon>
        <taxon>ecological metagenomes</taxon>
    </lineage>
</organism>
<feature type="non-terminal residue" evidence="2">
    <location>
        <position position="148"/>
    </location>
</feature>
<gene>
    <name evidence="2" type="ORF">METZ01_LOCUS495905</name>
</gene>
<dbReference type="AlphaFoldDB" id="A0A383DF85"/>
<dbReference type="Gene3D" id="3.40.140.10">
    <property type="entry name" value="Cytidine Deaminase, domain 2"/>
    <property type="match status" value="1"/>
</dbReference>
<protein>
    <recommendedName>
        <fullName evidence="1">CMP/dCMP-type deaminase domain-containing protein</fullName>
    </recommendedName>
</protein>
<dbReference type="CDD" id="cd01285">
    <property type="entry name" value="nucleoside_deaminase"/>
    <property type="match status" value="1"/>
</dbReference>
<reference evidence="2" key="1">
    <citation type="submission" date="2018-05" db="EMBL/GenBank/DDBJ databases">
        <authorList>
            <person name="Lanie J.A."/>
            <person name="Ng W.-L."/>
            <person name="Kazmierczak K.M."/>
            <person name="Andrzejewski T.M."/>
            <person name="Davidsen T.M."/>
            <person name="Wayne K.J."/>
            <person name="Tettelin H."/>
            <person name="Glass J.I."/>
            <person name="Rusch D."/>
            <person name="Podicherti R."/>
            <person name="Tsui H.-C.T."/>
            <person name="Winkler M.E."/>
        </authorList>
    </citation>
    <scope>NUCLEOTIDE SEQUENCE</scope>
</reference>
<dbReference type="Pfam" id="PF00383">
    <property type="entry name" value="dCMP_cyt_deam_1"/>
    <property type="match status" value="1"/>
</dbReference>
<dbReference type="PANTHER" id="PTHR11079:SF179">
    <property type="entry name" value="TRNA(ADENINE(34)) DEAMINASE, CHLOROPLASTIC"/>
    <property type="match status" value="1"/>
</dbReference>
<sequence>MNINYFMNEAIKEAKYAFDNNEVPVGGILVNNKTNEIIGRSYNKVNEEKNAIYHCELDLIINSCKKLSRKYLNDTVMFVTLEPCIMCASAISEVHIEKLYFGAYDEKNGGIEKYKFALKREHAFKTDIYGGIMENDCKNLLEKFFIKL</sequence>
<dbReference type="PROSITE" id="PS51747">
    <property type="entry name" value="CYT_DCMP_DEAMINASES_2"/>
    <property type="match status" value="1"/>
</dbReference>
<dbReference type="PANTHER" id="PTHR11079">
    <property type="entry name" value="CYTOSINE DEAMINASE FAMILY MEMBER"/>
    <property type="match status" value="1"/>
</dbReference>
<evidence type="ECO:0000259" key="1">
    <source>
        <dbReference type="PROSITE" id="PS51747"/>
    </source>
</evidence>
<dbReference type="InterPro" id="IPR002125">
    <property type="entry name" value="CMP_dCMP_dom"/>
</dbReference>
<accession>A0A383DF85</accession>
<feature type="domain" description="CMP/dCMP-type deaminase" evidence="1">
    <location>
        <begin position="1"/>
        <end position="114"/>
    </location>
</feature>
<dbReference type="EMBL" id="UINC01216774">
    <property type="protein sequence ID" value="SVE43051.1"/>
    <property type="molecule type" value="Genomic_DNA"/>
</dbReference>
<dbReference type="InterPro" id="IPR016193">
    <property type="entry name" value="Cytidine_deaminase-like"/>
</dbReference>
<proteinExistence type="predicted"/>
<dbReference type="GO" id="GO:0002100">
    <property type="term" value="P:tRNA wobble adenosine to inosine editing"/>
    <property type="evidence" value="ECO:0007669"/>
    <property type="project" value="InterPro"/>
</dbReference>
<dbReference type="GO" id="GO:0046872">
    <property type="term" value="F:metal ion binding"/>
    <property type="evidence" value="ECO:0007669"/>
    <property type="project" value="UniProtKB-KW"/>
</dbReference>
<evidence type="ECO:0000313" key="2">
    <source>
        <dbReference type="EMBL" id="SVE43051.1"/>
    </source>
</evidence>